<keyword evidence="4" id="KW-1185">Reference proteome</keyword>
<name>A0A811YKY8_NYCPR</name>
<gene>
    <name evidence="3" type="ORF">NYPRO_LOCUS9510</name>
</gene>
<feature type="compositionally biased region" description="Pro residues" evidence="2">
    <location>
        <begin position="13"/>
        <end position="28"/>
    </location>
</feature>
<evidence type="ECO:0000256" key="1">
    <source>
        <dbReference type="ARBA" id="ARBA00022999"/>
    </source>
</evidence>
<evidence type="ECO:0000256" key="2">
    <source>
        <dbReference type="SAM" id="MobiDB-lite"/>
    </source>
</evidence>
<dbReference type="PANTHER" id="PTHR14098:SF16">
    <property type="entry name" value="SH2 DOMAIN-CONTAINING PROTEIN 6"/>
    <property type="match status" value="1"/>
</dbReference>
<comment type="caution">
    <text evidence="3">The sequence shown here is derived from an EMBL/GenBank/DDBJ whole genome shotgun (WGS) entry which is preliminary data.</text>
</comment>
<organism evidence="3 4">
    <name type="scientific">Nyctereutes procyonoides</name>
    <name type="common">Raccoon dog</name>
    <name type="synonym">Canis procyonoides</name>
    <dbReference type="NCBI Taxonomy" id="34880"/>
    <lineage>
        <taxon>Eukaryota</taxon>
        <taxon>Metazoa</taxon>
        <taxon>Chordata</taxon>
        <taxon>Craniata</taxon>
        <taxon>Vertebrata</taxon>
        <taxon>Euteleostomi</taxon>
        <taxon>Mammalia</taxon>
        <taxon>Eutheria</taxon>
        <taxon>Laurasiatheria</taxon>
        <taxon>Carnivora</taxon>
        <taxon>Caniformia</taxon>
        <taxon>Canidae</taxon>
        <taxon>Nyctereutes</taxon>
    </lineage>
</organism>
<proteinExistence type="predicted"/>
<dbReference type="GO" id="GO:0005737">
    <property type="term" value="C:cytoplasm"/>
    <property type="evidence" value="ECO:0007669"/>
    <property type="project" value="UniProtKB-ARBA"/>
</dbReference>
<dbReference type="Proteomes" id="UP000645828">
    <property type="component" value="Unassembled WGS sequence"/>
</dbReference>
<evidence type="ECO:0000313" key="4">
    <source>
        <dbReference type="Proteomes" id="UP000645828"/>
    </source>
</evidence>
<protein>
    <submittedName>
        <fullName evidence="3">(raccoon dog) hypothetical protein</fullName>
    </submittedName>
</protein>
<dbReference type="GO" id="GO:0007169">
    <property type="term" value="P:cell surface receptor protein tyrosine kinase signaling pathway"/>
    <property type="evidence" value="ECO:0007669"/>
    <property type="project" value="TreeGrafter"/>
</dbReference>
<feature type="region of interest" description="Disordered" evidence="2">
    <location>
        <begin position="1"/>
        <end position="66"/>
    </location>
</feature>
<sequence>MDKLRGSKLRLGPPLPPPRCVVPCPDSPPWNKDAPIPSPLPAPGTWRCEKAQEEEEEEDKYEPPPCEALPFSFAPAHLPGTKEDSLYLDHPGPLGLCKSPPPKSQATMLKGAQSLWEARKQGQPFAFGKQELAAPARVVPGLPKKSDEDLYLECEPSPVLALTQTPSSQVLMPPISLPRISAVPKPTVAPQEARNEGDPLFPLEHPPGAPQLLRTAACWVSPGTQETVTAMLLRVPCSDSERMGPTRCAPARSLRAPSPLPWQCFCMAGFSTFPSVGWMAGATMPWVGRAGITRSCSPLWLPWSSTTHSTPCLLWTDTAAAGSSPACSSPPRPDAPADYTHPPLGP</sequence>
<dbReference type="AlphaFoldDB" id="A0A811YKY8"/>
<dbReference type="PANTHER" id="PTHR14098">
    <property type="entry name" value="SH2 DOMAIN CONTAINING PROTEIN"/>
    <property type="match status" value="1"/>
</dbReference>
<keyword evidence="1" id="KW-0727">SH2 domain</keyword>
<dbReference type="GO" id="GO:0035556">
    <property type="term" value="P:intracellular signal transduction"/>
    <property type="evidence" value="ECO:0007669"/>
    <property type="project" value="TreeGrafter"/>
</dbReference>
<dbReference type="EMBL" id="CAJHUB010000677">
    <property type="protein sequence ID" value="CAD7676715.1"/>
    <property type="molecule type" value="Genomic_DNA"/>
</dbReference>
<feature type="region of interest" description="Disordered" evidence="2">
    <location>
        <begin position="320"/>
        <end position="346"/>
    </location>
</feature>
<dbReference type="InterPro" id="IPR051751">
    <property type="entry name" value="Immunoreceptor_sig_adapters"/>
</dbReference>
<accession>A0A811YKY8</accession>
<reference evidence="3" key="1">
    <citation type="submission" date="2020-12" db="EMBL/GenBank/DDBJ databases">
        <authorList>
            <consortium name="Molecular Ecology Group"/>
        </authorList>
    </citation>
    <scope>NUCLEOTIDE SEQUENCE</scope>
    <source>
        <strain evidence="3">TBG_1078</strain>
    </source>
</reference>
<evidence type="ECO:0000313" key="3">
    <source>
        <dbReference type="EMBL" id="CAD7676715.1"/>
    </source>
</evidence>